<dbReference type="EMBL" id="JAEAOA010000195">
    <property type="protein sequence ID" value="KAK3607252.1"/>
    <property type="molecule type" value="Genomic_DNA"/>
</dbReference>
<dbReference type="Proteomes" id="UP001195483">
    <property type="component" value="Unassembled WGS sequence"/>
</dbReference>
<comment type="caution">
    <text evidence="1">The sequence shown here is derived from an EMBL/GenBank/DDBJ whole genome shotgun (WGS) entry which is preliminary data.</text>
</comment>
<keyword evidence="2" id="KW-1185">Reference proteome</keyword>
<proteinExistence type="predicted"/>
<evidence type="ECO:0000313" key="2">
    <source>
        <dbReference type="Proteomes" id="UP001195483"/>
    </source>
</evidence>
<name>A0AAE0TBC2_9BIVA</name>
<reference evidence="1" key="3">
    <citation type="submission" date="2023-05" db="EMBL/GenBank/DDBJ databases">
        <authorList>
            <person name="Smith C.H."/>
        </authorList>
    </citation>
    <scope>NUCLEOTIDE SEQUENCE</scope>
    <source>
        <strain evidence="1">CHS0354</strain>
        <tissue evidence="1">Mantle</tissue>
    </source>
</reference>
<protein>
    <submittedName>
        <fullName evidence="1">Uncharacterized protein</fullName>
    </submittedName>
</protein>
<reference evidence="1" key="2">
    <citation type="journal article" date="2021" name="Genome Biol. Evol.">
        <title>Developing a high-quality reference genome for a parasitic bivalve with doubly uniparental inheritance (Bivalvia: Unionida).</title>
        <authorList>
            <person name="Smith C.H."/>
        </authorList>
    </citation>
    <scope>NUCLEOTIDE SEQUENCE</scope>
    <source>
        <strain evidence="1">CHS0354</strain>
        <tissue evidence="1">Mantle</tissue>
    </source>
</reference>
<accession>A0AAE0TBC2</accession>
<sequence>MAYFMRSGLDDDQINSFQNSKVKERLDLNCMQSEDLMLEYFSNLAVKMTTPTEYYGHLAIKAAYMEETRGNVTIFIKDKLAGVGRSGHFGSSLLDSWSRKKLTFWIITSRQLEQEEVDILDHHF</sequence>
<gene>
    <name evidence="1" type="ORF">CHS0354_002225</name>
</gene>
<organism evidence="1 2">
    <name type="scientific">Potamilus streckersoni</name>
    <dbReference type="NCBI Taxonomy" id="2493646"/>
    <lineage>
        <taxon>Eukaryota</taxon>
        <taxon>Metazoa</taxon>
        <taxon>Spiralia</taxon>
        <taxon>Lophotrochozoa</taxon>
        <taxon>Mollusca</taxon>
        <taxon>Bivalvia</taxon>
        <taxon>Autobranchia</taxon>
        <taxon>Heteroconchia</taxon>
        <taxon>Palaeoheterodonta</taxon>
        <taxon>Unionida</taxon>
        <taxon>Unionoidea</taxon>
        <taxon>Unionidae</taxon>
        <taxon>Ambleminae</taxon>
        <taxon>Lampsilini</taxon>
        <taxon>Potamilus</taxon>
    </lineage>
</organism>
<dbReference type="AlphaFoldDB" id="A0AAE0TBC2"/>
<evidence type="ECO:0000313" key="1">
    <source>
        <dbReference type="EMBL" id="KAK3607252.1"/>
    </source>
</evidence>
<reference evidence="1" key="1">
    <citation type="journal article" date="2021" name="Genome Biol. Evol.">
        <title>A High-Quality Reference Genome for a Parasitic Bivalve with Doubly Uniparental Inheritance (Bivalvia: Unionida).</title>
        <authorList>
            <person name="Smith C.H."/>
        </authorList>
    </citation>
    <scope>NUCLEOTIDE SEQUENCE</scope>
    <source>
        <strain evidence="1">CHS0354</strain>
    </source>
</reference>